<organism evidence="12 13">
    <name type="scientific">Iris pallida</name>
    <name type="common">Sweet iris</name>
    <dbReference type="NCBI Taxonomy" id="29817"/>
    <lineage>
        <taxon>Eukaryota</taxon>
        <taxon>Viridiplantae</taxon>
        <taxon>Streptophyta</taxon>
        <taxon>Embryophyta</taxon>
        <taxon>Tracheophyta</taxon>
        <taxon>Spermatophyta</taxon>
        <taxon>Magnoliopsida</taxon>
        <taxon>Liliopsida</taxon>
        <taxon>Asparagales</taxon>
        <taxon>Iridaceae</taxon>
        <taxon>Iridoideae</taxon>
        <taxon>Irideae</taxon>
        <taxon>Iris</taxon>
    </lineage>
</organism>
<evidence type="ECO:0000256" key="9">
    <source>
        <dbReference type="PIRNR" id="PIRNR038119"/>
    </source>
</evidence>
<dbReference type="GO" id="GO:0017056">
    <property type="term" value="F:structural constituent of nuclear pore"/>
    <property type="evidence" value="ECO:0007669"/>
    <property type="project" value="InterPro"/>
</dbReference>
<evidence type="ECO:0000256" key="3">
    <source>
        <dbReference type="ARBA" id="ARBA00022448"/>
    </source>
</evidence>
<evidence type="ECO:0000256" key="5">
    <source>
        <dbReference type="ARBA" id="ARBA00022927"/>
    </source>
</evidence>
<dbReference type="GO" id="GO:0005543">
    <property type="term" value="F:phospholipid binding"/>
    <property type="evidence" value="ECO:0007669"/>
    <property type="project" value="TreeGrafter"/>
</dbReference>
<feature type="compositionally biased region" description="Low complexity" evidence="10">
    <location>
        <begin position="91"/>
        <end position="104"/>
    </location>
</feature>
<keyword evidence="13" id="KW-1185">Reference proteome</keyword>
<dbReference type="PROSITE" id="PS51472">
    <property type="entry name" value="RRM_NUP35"/>
    <property type="match status" value="1"/>
</dbReference>
<dbReference type="Proteomes" id="UP001140949">
    <property type="component" value="Unassembled WGS sequence"/>
</dbReference>
<evidence type="ECO:0000313" key="12">
    <source>
        <dbReference type="EMBL" id="KAJ6850027.1"/>
    </source>
</evidence>
<evidence type="ECO:0000256" key="1">
    <source>
        <dbReference type="ARBA" id="ARBA00004567"/>
    </source>
</evidence>
<name>A0AAX6IAZ6_IRIPA</name>
<evidence type="ECO:0000256" key="6">
    <source>
        <dbReference type="ARBA" id="ARBA00023010"/>
    </source>
</evidence>
<dbReference type="Gene3D" id="3.30.70.330">
    <property type="match status" value="1"/>
</dbReference>
<evidence type="ECO:0000259" key="11">
    <source>
        <dbReference type="PROSITE" id="PS51472"/>
    </source>
</evidence>
<gene>
    <name evidence="12" type="ORF">M6B38_268435</name>
</gene>
<evidence type="ECO:0000256" key="10">
    <source>
        <dbReference type="SAM" id="MobiDB-lite"/>
    </source>
</evidence>
<keyword evidence="7 9" id="KW-0906">Nuclear pore complex</keyword>
<evidence type="ECO:0000256" key="2">
    <source>
        <dbReference type="ARBA" id="ARBA00009454"/>
    </source>
</evidence>
<dbReference type="PANTHER" id="PTHR21527">
    <property type="entry name" value="NUCLEOPORIN NUP35"/>
    <property type="match status" value="1"/>
</dbReference>
<dbReference type="GO" id="GO:0006999">
    <property type="term" value="P:nuclear pore organization"/>
    <property type="evidence" value="ECO:0007669"/>
    <property type="project" value="TreeGrafter"/>
</dbReference>
<keyword evidence="6 9" id="KW-0811">Translocation</keyword>
<dbReference type="PANTHER" id="PTHR21527:SF6">
    <property type="entry name" value="NUCLEOPORIN NUP35"/>
    <property type="match status" value="1"/>
</dbReference>
<sequence length="347" mass="36890">MSASAHRKSTPTAATSSPSSSATSPPPSPPPTASPAASPPRPGLHRLRPLARQLILRRRCRPPPPPAFTLDDRLDFSPEPDLLLPHPSTPEPASASASASAPTPKRNHPSTLSPARAAERSPWSGSWWSPMRVGSEEDMAVAGRSGSPVEGVVQQKQPGELMMLPPPREVARPEMRSNLSMVPAAGGGGMDEEEWVTVYGFFPGDTNLVLREFEKCGVILKHIPGTRDANWMHILYQNSYDAQKAVGKNGMQLSSALIVGVKPVDPVQRQYLNEKLNGSAHGGFMVSSHPQLAGRSAVAPVPSSSRPNYLTNGSSDTHGRGQDSTGAIASPEKSVVVSKLMDLMFGS</sequence>
<dbReference type="CDD" id="cd12441">
    <property type="entry name" value="RRM_Nup53_like"/>
    <property type="match status" value="1"/>
</dbReference>
<dbReference type="GO" id="GO:0051028">
    <property type="term" value="P:mRNA transport"/>
    <property type="evidence" value="ECO:0007669"/>
    <property type="project" value="UniProtKB-UniRule"/>
</dbReference>
<comment type="caution">
    <text evidence="12">The sequence shown here is derived from an EMBL/GenBank/DDBJ whole genome shotgun (WGS) entry which is preliminary data.</text>
</comment>
<evidence type="ECO:0000256" key="8">
    <source>
        <dbReference type="ARBA" id="ARBA00023242"/>
    </source>
</evidence>
<accession>A0AAX6IAZ6</accession>
<dbReference type="InterPro" id="IPR035979">
    <property type="entry name" value="RBD_domain_sf"/>
</dbReference>
<evidence type="ECO:0000313" key="13">
    <source>
        <dbReference type="Proteomes" id="UP001140949"/>
    </source>
</evidence>
<keyword evidence="8 9" id="KW-0539">Nucleus</keyword>
<feature type="compositionally biased region" description="Basic residues" evidence="10">
    <location>
        <begin position="43"/>
        <end position="61"/>
    </location>
</feature>
<dbReference type="InterPro" id="IPR017389">
    <property type="entry name" value="Nucleoporin_NUP53"/>
</dbReference>
<feature type="region of interest" description="Disordered" evidence="10">
    <location>
        <begin position="295"/>
        <end position="330"/>
    </location>
</feature>
<dbReference type="GO" id="GO:0044615">
    <property type="term" value="C:nuclear pore nuclear basket"/>
    <property type="evidence" value="ECO:0007669"/>
    <property type="project" value="TreeGrafter"/>
</dbReference>
<dbReference type="FunFam" id="3.30.70.330:FF:000095">
    <property type="entry name" value="Putative Nucleoporin NUP53"/>
    <property type="match status" value="1"/>
</dbReference>
<feature type="domain" description="RRM Nup35-type" evidence="11">
    <location>
        <begin position="190"/>
        <end position="271"/>
    </location>
</feature>
<comment type="subcellular location">
    <subcellularLocation>
        <location evidence="1 9">Nucleus</location>
        <location evidence="1 9">Nuclear pore complex</location>
    </subcellularLocation>
</comment>
<feature type="compositionally biased region" description="Pro residues" evidence="10">
    <location>
        <begin position="24"/>
        <end position="42"/>
    </location>
</feature>
<reference evidence="12" key="2">
    <citation type="submission" date="2023-04" db="EMBL/GenBank/DDBJ databases">
        <authorList>
            <person name="Bruccoleri R.E."/>
            <person name="Oakeley E.J."/>
            <person name="Faust A.-M."/>
            <person name="Dessus-Babus S."/>
            <person name="Altorfer M."/>
            <person name="Burckhardt D."/>
            <person name="Oertli M."/>
            <person name="Naumann U."/>
            <person name="Petersen F."/>
            <person name="Wong J."/>
        </authorList>
    </citation>
    <scope>NUCLEOTIDE SEQUENCE</scope>
    <source>
        <strain evidence="12">GSM-AAB239-AS_SAM_17_03QT</strain>
        <tissue evidence="12">Leaf</tissue>
    </source>
</reference>
<protein>
    <recommendedName>
        <fullName evidence="9">Nuclear pore complex protein NUP35</fullName>
    </recommendedName>
    <alternativeName>
        <fullName evidence="9">Nucleoporin 35</fullName>
    </alternativeName>
</protein>
<dbReference type="AlphaFoldDB" id="A0AAX6IAZ6"/>
<dbReference type="GO" id="GO:0044613">
    <property type="term" value="C:nuclear pore central transport channel"/>
    <property type="evidence" value="ECO:0007669"/>
    <property type="project" value="TreeGrafter"/>
</dbReference>
<feature type="compositionally biased region" description="Low complexity" evidence="10">
    <location>
        <begin position="10"/>
        <end position="23"/>
    </location>
</feature>
<dbReference type="Pfam" id="PF05172">
    <property type="entry name" value="RRM_Nup35"/>
    <property type="match status" value="1"/>
</dbReference>
<reference evidence="12" key="1">
    <citation type="journal article" date="2023" name="GigaByte">
        <title>Genome assembly of the bearded iris, Iris pallida Lam.</title>
        <authorList>
            <person name="Bruccoleri R.E."/>
            <person name="Oakeley E.J."/>
            <person name="Faust A.M.E."/>
            <person name="Altorfer M."/>
            <person name="Dessus-Babus S."/>
            <person name="Burckhardt D."/>
            <person name="Oertli M."/>
            <person name="Naumann U."/>
            <person name="Petersen F."/>
            <person name="Wong J."/>
        </authorList>
    </citation>
    <scope>NUCLEOTIDE SEQUENCE</scope>
    <source>
        <strain evidence="12">GSM-AAB239-AS_SAM_17_03QT</strain>
    </source>
</reference>
<evidence type="ECO:0000256" key="7">
    <source>
        <dbReference type="ARBA" id="ARBA00023132"/>
    </source>
</evidence>
<dbReference type="InterPro" id="IPR007846">
    <property type="entry name" value="RRM_NUP35_dom"/>
</dbReference>
<proteinExistence type="inferred from homology"/>
<dbReference type="GO" id="GO:0031965">
    <property type="term" value="C:nuclear membrane"/>
    <property type="evidence" value="ECO:0007669"/>
    <property type="project" value="InterPro"/>
</dbReference>
<feature type="compositionally biased region" description="Low complexity" evidence="10">
    <location>
        <begin position="295"/>
        <end position="307"/>
    </location>
</feature>
<feature type="compositionally biased region" description="Polar residues" evidence="10">
    <location>
        <begin position="308"/>
        <end position="327"/>
    </location>
</feature>
<evidence type="ECO:0000256" key="4">
    <source>
        <dbReference type="ARBA" id="ARBA00022816"/>
    </source>
</evidence>
<dbReference type="InterPro" id="IPR012677">
    <property type="entry name" value="Nucleotide-bd_a/b_plait_sf"/>
</dbReference>
<dbReference type="EMBL" id="JANAVB010003325">
    <property type="protein sequence ID" value="KAJ6850027.1"/>
    <property type="molecule type" value="Genomic_DNA"/>
</dbReference>
<keyword evidence="5 9" id="KW-0653">Protein transport</keyword>
<feature type="region of interest" description="Disordered" evidence="10">
    <location>
        <begin position="1"/>
        <end position="129"/>
    </location>
</feature>
<dbReference type="PIRSF" id="PIRSF038119">
    <property type="entry name" value="Nucleoporin_NUP53"/>
    <property type="match status" value="1"/>
</dbReference>
<keyword evidence="4 9" id="KW-0509">mRNA transport</keyword>
<dbReference type="SUPFAM" id="SSF54928">
    <property type="entry name" value="RNA-binding domain, RBD"/>
    <property type="match status" value="1"/>
</dbReference>
<dbReference type="GO" id="GO:0006607">
    <property type="term" value="P:NLS-bearing protein import into nucleus"/>
    <property type="evidence" value="ECO:0007669"/>
    <property type="project" value="TreeGrafter"/>
</dbReference>
<keyword evidence="3 9" id="KW-0813">Transport</keyword>
<comment type="similarity">
    <text evidence="2 9">Belongs to the Nup35 family.</text>
</comment>
<dbReference type="GO" id="GO:0003676">
    <property type="term" value="F:nucleic acid binding"/>
    <property type="evidence" value="ECO:0007669"/>
    <property type="project" value="InterPro"/>
</dbReference>